<comment type="caution">
    <text evidence="1">The sequence shown here is derived from an EMBL/GenBank/DDBJ whole genome shotgun (WGS) entry which is preliminary data.</text>
</comment>
<accession>A0ABN9UAK5</accession>
<proteinExistence type="predicted"/>
<dbReference type="Proteomes" id="UP001189429">
    <property type="component" value="Unassembled WGS sequence"/>
</dbReference>
<reference evidence="1" key="1">
    <citation type="submission" date="2023-10" db="EMBL/GenBank/DDBJ databases">
        <authorList>
            <person name="Chen Y."/>
            <person name="Shah S."/>
            <person name="Dougan E. K."/>
            <person name="Thang M."/>
            <person name="Chan C."/>
        </authorList>
    </citation>
    <scope>NUCLEOTIDE SEQUENCE [LARGE SCALE GENOMIC DNA]</scope>
</reference>
<feature type="non-terminal residue" evidence="1">
    <location>
        <position position="1"/>
    </location>
</feature>
<name>A0ABN9UAK5_9DINO</name>
<protein>
    <submittedName>
        <fullName evidence="1">Uncharacterized protein</fullName>
    </submittedName>
</protein>
<organism evidence="1 2">
    <name type="scientific">Prorocentrum cordatum</name>
    <dbReference type="NCBI Taxonomy" id="2364126"/>
    <lineage>
        <taxon>Eukaryota</taxon>
        <taxon>Sar</taxon>
        <taxon>Alveolata</taxon>
        <taxon>Dinophyceae</taxon>
        <taxon>Prorocentrales</taxon>
        <taxon>Prorocentraceae</taxon>
        <taxon>Prorocentrum</taxon>
    </lineage>
</organism>
<dbReference type="EMBL" id="CAUYUJ010015498">
    <property type="protein sequence ID" value="CAK0854760.1"/>
    <property type="molecule type" value="Genomic_DNA"/>
</dbReference>
<evidence type="ECO:0000313" key="2">
    <source>
        <dbReference type="Proteomes" id="UP001189429"/>
    </source>
</evidence>
<keyword evidence="2" id="KW-1185">Reference proteome</keyword>
<feature type="non-terminal residue" evidence="1">
    <location>
        <position position="102"/>
    </location>
</feature>
<sequence>ALKGPGDYAFLSFGEAGYSDAVLGDFSELLADFGRDCRAAAWRLAAKHPDGEQLAGGADLHGIQRELDAVAKTGAMELRGATVSATAGGEWAQQGQHEAGCQ</sequence>
<evidence type="ECO:0000313" key="1">
    <source>
        <dbReference type="EMBL" id="CAK0854760.1"/>
    </source>
</evidence>
<gene>
    <name evidence="1" type="ORF">PCOR1329_LOCUS45721</name>
</gene>